<keyword evidence="1" id="KW-0862">Zinc</keyword>
<keyword evidence="3" id="KW-0812">Transmembrane</keyword>
<dbReference type="Proteomes" id="UP000239649">
    <property type="component" value="Unassembled WGS sequence"/>
</dbReference>
<gene>
    <name evidence="5" type="ORF">C2E20_2240</name>
</gene>
<evidence type="ECO:0000313" key="6">
    <source>
        <dbReference type="Proteomes" id="UP000239649"/>
    </source>
</evidence>
<dbReference type="AlphaFoldDB" id="A0A2P6VKV9"/>
<keyword evidence="3" id="KW-1133">Transmembrane helix</keyword>
<sequence length="343" mass="34502">MPEGEASHSGNKLPMAPSDNGGGDCGGGAGGSTPQPPAPESPRPPPVDACAFCLDPLDAASLVLPCAHSFHSVCALQFLLKRKQCITCRAPVDETRVTDLAALPQASGRSFVQRPDGWAASPQPGGKAGGKADASPGRIELLAVAGRTAGAASPAAAGLGGAAAAAPAASPDGQQPVSRDHTWNSPLAAASLAATQSEGGGGGAAAGWLPDISLLSAPPRSPHAGDRALGSATPAAAAAAEAAVAAEEGRGQEPRQPIRTITVVRPQPSWVRPLFIGLLVFGLLAIIVVVPIVLGRSEPSTTWDRRTAAEVERDCWLCLLSDAARCPDCQLAWSTGAPVPAPR</sequence>
<dbReference type="SUPFAM" id="SSF57850">
    <property type="entry name" value="RING/U-box"/>
    <property type="match status" value="1"/>
</dbReference>
<keyword evidence="1" id="KW-0479">Metal-binding</keyword>
<keyword evidence="6" id="KW-1185">Reference proteome</keyword>
<evidence type="ECO:0000259" key="4">
    <source>
        <dbReference type="PROSITE" id="PS50089"/>
    </source>
</evidence>
<reference evidence="5 6" key="1">
    <citation type="journal article" date="2018" name="Plant J.">
        <title>Genome sequences of Chlorella sorokiniana UTEX 1602 and Micractinium conductrix SAG 241.80: implications to maltose excretion by a green alga.</title>
        <authorList>
            <person name="Arriola M.B."/>
            <person name="Velmurugan N."/>
            <person name="Zhang Y."/>
            <person name="Plunkett M.H."/>
            <person name="Hondzo H."/>
            <person name="Barney B.M."/>
        </authorList>
    </citation>
    <scope>NUCLEOTIDE SEQUENCE [LARGE SCALE GENOMIC DNA]</scope>
    <source>
        <strain evidence="5 6">SAG 241.80</strain>
    </source>
</reference>
<dbReference type="GO" id="GO:0008270">
    <property type="term" value="F:zinc ion binding"/>
    <property type="evidence" value="ECO:0007669"/>
    <property type="project" value="UniProtKB-KW"/>
</dbReference>
<comment type="caution">
    <text evidence="5">The sequence shown here is derived from an EMBL/GenBank/DDBJ whole genome shotgun (WGS) entry which is preliminary data.</text>
</comment>
<feature type="compositionally biased region" description="Pro residues" evidence="2">
    <location>
        <begin position="34"/>
        <end position="45"/>
    </location>
</feature>
<dbReference type="SMART" id="SM00184">
    <property type="entry name" value="RING"/>
    <property type="match status" value="1"/>
</dbReference>
<dbReference type="InterPro" id="IPR013083">
    <property type="entry name" value="Znf_RING/FYVE/PHD"/>
</dbReference>
<evidence type="ECO:0000256" key="2">
    <source>
        <dbReference type="SAM" id="MobiDB-lite"/>
    </source>
</evidence>
<dbReference type="PROSITE" id="PS50089">
    <property type="entry name" value="ZF_RING_2"/>
    <property type="match status" value="1"/>
</dbReference>
<feature type="domain" description="RING-type" evidence="4">
    <location>
        <begin position="50"/>
        <end position="89"/>
    </location>
</feature>
<accession>A0A2P6VKV9</accession>
<evidence type="ECO:0000256" key="1">
    <source>
        <dbReference type="PROSITE-ProRule" id="PRU00175"/>
    </source>
</evidence>
<dbReference type="InterPro" id="IPR001841">
    <property type="entry name" value="Znf_RING"/>
</dbReference>
<feature type="region of interest" description="Disordered" evidence="2">
    <location>
        <begin position="112"/>
        <end position="134"/>
    </location>
</feature>
<organism evidence="5 6">
    <name type="scientific">Micractinium conductrix</name>
    <dbReference type="NCBI Taxonomy" id="554055"/>
    <lineage>
        <taxon>Eukaryota</taxon>
        <taxon>Viridiplantae</taxon>
        <taxon>Chlorophyta</taxon>
        <taxon>core chlorophytes</taxon>
        <taxon>Trebouxiophyceae</taxon>
        <taxon>Chlorellales</taxon>
        <taxon>Chlorellaceae</taxon>
        <taxon>Chlorella clade</taxon>
        <taxon>Micractinium</taxon>
    </lineage>
</organism>
<protein>
    <submittedName>
        <fullName evidence="5">RING finger domain</fullName>
    </submittedName>
</protein>
<dbReference type="Gene3D" id="3.30.40.10">
    <property type="entry name" value="Zinc/RING finger domain, C3HC4 (zinc finger)"/>
    <property type="match status" value="1"/>
</dbReference>
<dbReference type="EMBL" id="LHPF02000004">
    <property type="protein sequence ID" value="PSC74697.1"/>
    <property type="molecule type" value="Genomic_DNA"/>
</dbReference>
<feature type="transmembrane region" description="Helical" evidence="3">
    <location>
        <begin position="274"/>
        <end position="295"/>
    </location>
</feature>
<feature type="region of interest" description="Disordered" evidence="2">
    <location>
        <begin position="1"/>
        <end position="45"/>
    </location>
</feature>
<dbReference type="Pfam" id="PF13639">
    <property type="entry name" value="zf-RING_2"/>
    <property type="match status" value="1"/>
</dbReference>
<dbReference type="OrthoDB" id="9049620at2759"/>
<keyword evidence="3" id="KW-0472">Membrane</keyword>
<proteinExistence type="predicted"/>
<evidence type="ECO:0000256" key="3">
    <source>
        <dbReference type="SAM" id="Phobius"/>
    </source>
</evidence>
<feature type="compositionally biased region" description="Gly residues" evidence="2">
    <location>
        <begin position="20"/>
        <end position="31"/>
    </location>
</feature>
<name>A0A2P6VKV9_9CHLO</name>
<evidence type="ECO:0000313" key="5">
    <source>
        <dbReference type="EMBL" id="PSC74697.1"/>
    </source>
</evidence>
<keyword evidence="1" id="KW-0863">Zinc-finger</keyword>